<evidence type="ECO:0000256" key="7">
    <source>
        <dbReference type="RuleBase" id="RU363032"/>
    </source>
</evidence>
<dbReference type="RefSeq" id="WP_094406845.1">
    <property type="nucleotide sequence ID" value="NZ_BMJZ01000011.1"/>
</dbReference>
<dbReference type="GO" id="GO:0005886">
    <property type="term" value="C:plasma membrane"/>
    <property type="evidence" value="ECO:0007669"/>
    <property type="project" value="UniProtKB-SubCell"/>
</dbReference>
<dbReference type="InterPro" id="IPR050366">
    <property type="entry name" value="BP-dependent_transpt_permease"/>
</dbReference>
<evidence type="ECO:0000256" key="5">
    <source>
        <dbReference type="ARBA" id="ARBA00022989"/>
    </source>
</evidence>
<dbReference type="CDD" id="cd06261">
    <property type="entry name" value="TM_PBP2"/>
    <property type="match status" value="1"/>
</dbReference>
<comment type="caution">
    <text evidence="9">The sequence shown here is derived from an EMBL/GenBank/DDBJ whole genome shotgun (WGS) entry which is preliminary data.</text>
</comment>
<proteinExistence type="inferred from homology"/>
<evidence type="ECO:0000256" key="2">
    <source>
        <dbReference type="ARBA" id="ARBA00022448"/>
    </source>
</evidence>
<dbReference type="EMBL" id="NOXS01000020">
    <property type="protein sequence ID" value="OYQ21720.1"/>
    <property type="molecule type" value="Genomic_DNA"/>
</dbReference>
<dbReference type="OrthoDB" id="9783218at2"/>
<evidence type="ECO:0000313" key="10">
    <source>
        <dbReference type="Proteomes" id="UP000216361"/>
    </source>
</evidence>
<dbReference type="PROSITE" id="PS50928">
    <property type="entry name" value="ABC_TM1"/>
    <property type="match status" value="1"/>
</dbReference>
<keyword evidence="4 7" id="KW-0812">Transmembrane</keyword>
<evidence type="ECO:0000259" key="8">
    <source>
        <dbReference type="PROSITE" id="PS50928"/>
    </source>
</evidence>
<feature type="domain" description="ABC transmembrane type-1" evidence="8">
    <location>
        <begin position="62"/>
        <end position="251"/>
    </location>
</feature>
<keyword evidence="3" id="KW-1003">Cell membrane</keyword>
<keyword evidence="2 7" id="KW-0813">Transport</keyword>
<dbReference type="PANTHER" id="PTHR43386">
    <property type="entry name" value="OLIGOPEPTIDE TRANSPORT SYSTEM PERMEASE PROTEIN APPC"/>
    <property type="match status" value="1"/>
</dbReference>
<keyword evidence="10" id="KW-1185">Reference proteome</keyword>
<name>A0A255XZQ3_9PROT</name>
<dbReference type="PANTHER" id="PTHR43386:SF25">
    <property type="entry name" value="PEPTIDE ABC TRANSPORTER PERMEASE PROTEIN"/>
    <property type="match status" value="1"/>
</dbReference>
<feature type="transmembrane region" description="Helical" evidence="7">
    <location>
        <begin position="68"/>
        <end position="92"/>
    </location>
</feature>
<dbReference type="Gene3D" id="1.10.3720.10">
    <property type="entry name" value="MetI-like"/>
    <property type="match status" value="1"/>
</dbReference>
<keyword evidence="5 7" id="KW-1133">Transmembrane helix</keyword>
<feature type="transmembrane region" description="Helical" evidence="7">
    <location>
        <begin position="183"/>
        <end position="208"/>
    </location>
</feature>
<organism evidence="9 10">
    <name type="scientific">Elstera cyanobacteriorum</name>
    <dbReference type="NCBI Taxonomy" id="2022747"/>
    <lineage>
        <taxon>Bacteria</taxon>
        <taxon>Pseudomonadati</taxon>
        <taxon>Pseudomonadota</taxon>
        <taxon>Alphaproteobacteria</taxon>
        <taxon>Rhodospirillales</taxon>
        <taxon>Rhodospirillaceae</taxon>
        <taxon>Elstera</taxon>
    </lineage>
</organism>
<evidence type="ECO:0000313" key="9">
    <source>
        <dbReference type="EMBL" id="OYQ21720.1"/>
    </source>
</evidence>
<dbReference type="AlphaFoldDB" id="A0A255XZQ3"/>
<sequence>MRRWPFIALGGLLALLALLPVIVTHDPIVQDLAGALQEPSAQHWLGQDHLGRDVLARLAHGAPRSVGLAAVCIGLAAFVGTLLGMGAAWWGGWGEALIMRGIDVLLAFPGILLALLLVGLLGGGVAPLLIGLTLTQAPPFARLSRAVVAGEVLSTHVEAARLAGFGAWAIFRHHLLPPLLPLLLPQLTLGLGTTIMTIAGLGFLGLGLTPPTPEWGGMIAEALPYLTEAPWQTAAPCLGLVLVTWSVTLIGRVAFPVAGEGRL</sequence>
<evidence type="ECO:0000256" key="1">
    <source>
        <dbReference type="ARBA" id="ARBA00004651"/>
    </source>
</evidence>
<evidence type="ECO:0000256" key="3">
    <source>
        <dbReference type="ARBA" id="ARBA00022475"/>
    </source>
</evidence>
<gene>
    <name evidence="9" type="ORF">CHR90_01055</name>
</gene>
<protein>
    <recommendedName>
        <fullName evidence="8">ABC transmembrane type-1 domain-containing protein</fullName>
    </recommendedName>
</protein>
<keyword evidence="6 7" id="KW-0472">Membrane</keyword>
<reference evidence="9 10" key="1">
    <citation type="submission" date="2017-07" db="EMBL/GenBank/DDBJ databases">
        <title>Elstera cyanobacteriorum sp. nov., a novel bacterium isolated from cyanobacterial aggregates in a eutrophic lake.</title>
        <authorList>
            <person name="Cai H."/>
        </authorList>
    </citation>
    <scope>NUCLEOTIDE SEQUENCE [LARGE SCALE GENOMIC DNA]</scope>
    <source>
        <strain evidence="9 10">TH019</strain>
    </source>
</reference>
<dbReference type="GO" id="GO:0055085">
    <property type="term" value="P:transmembrane transport"/>
    <property type="evidence" value="ECO:0007669"/>
    <property type="project" value="InterPro"/>
</dbReference>
<dbReference type="Pfam" id="PF00528">
    <property type="entry name" value="BPD_transp_1"/>
    <property type="match status" value="1"/>
</dbReference>
<comment type="similarity">
    <text evidence="7">Belongs to the binding-protein-dependent transport system permease family.</text>
</comment>
<dbReference type="InterPro" id="IPR035906">
    <property type="entry name" value="MetI-like_sf"/>
</dbReference>
<evidence type="ECO:0000256" key="6">
    <source>
        <dbReference type="ARBA" id="ARBA00023136"/>
    </source>
</evidence>
<accession>A0A255XZQ3</accession>
<evidence type="ECO:0000256" key="4">
    <source>
        <dbReference type="ARBA" id="ARBA00022692"/>
    </source>
</evidence>
<dbReference type="Proteomes" id="UP000216361">
    <property type="component" value="Unassembled WGS sequence"/>
</dbReference>
<dbReference type="InterPro" id="IPR000515">
    <property type="entry name" value="MetI-like"/>
</dbReference>
<comment type="subcellular location">
    <subcellularLocation>
        <location evidence="1 7">Cell membrane</location>
        <topology evidence="1 7">Multi-pass membrane protein</topology>
    </subcellularLocation>
</comment>
<feature type="transmembrane region" description="Helical" evidence="7">
    <location>
        <begin position="104"/>
        <end position="132"/>
    </location>
</feature>
<dbReference type="SUPFAM" id="SSF161098">
    <property type="entry name" value="MetI-like"/>
    <property type="match status" value="1"/>
</dbReference>